<dbReference type="HOGENOM" id="CLU_1461331_0_0_1"/>
<dbReference type="AlphaFoldDB" id="A0A0D1YXZ7"/>
<reference evidence="1 2" key="1">
    <citation type="submission" date="2015-01" db="EMBL/GenBank/DDBJ databases">
        <title>The Genome Sequence of Exophiala sideris CBS121828.</title>
        <authorList>
            <consortium name="The Broad Institute Genomics Platform"/>
            <person name="Cuomo C."/>
            <person name="de Hoog S."/>
            <person name="Gorbushina A."/>
            <person name="Stielow B."/>
            <person name="Teixiera M."/>
            <person name="Abouelleil A."/>
            <person name="Chapman S.B."/>
            <person name="Priest M."/>
            <person name="Young S.K."/>
            <person name="Wortman J."/>
            <person name="Nusbaum C."/>
            <person name="Birren B."/>
        </authorList>
    </citation>
    <scope>NUCLEOTIDE SEQUENCE [LARGE SCALE GENOMIC DNA]</scope>
    <source>
        <strain evidence="1 2">CBS 121828</strain>
    </source>
</reference>
<organism evidence="1 2">
    <name type="scientific">Exophiala sideris</name>
    <dbReference type="NCBI Taxonomy" id="1016849"/>
    <lineage>
        <taxon>Eukaryota</taxon>
        <taxon>Fungi</taxon>
        <taxon>Dikarya</taxon>
        <taxon>Ascomycota</taxon>
        <taxon>Pezizomycotina</taxon>
        <taxon>Eurotiomycetes</taxon>
        <taxon>Chaetothyriomycetidae</taxon>
        <taxon>Chaetothyriales</taxon>
        <taxon>Herpotrichiellaceae</taxon>
        <taxon>Exophiala</taxon>
    </lineage>
</organism>
<evidence type="ECO:0000313" key="1">
    <source>
        <dbReference type="EMBL" id="KIV79693.1"/>
    </source>
</evidence>
<protein>
    <submittedName>
        <fullName evidence="1">Uncharacterized protein</fullName>
    </submittedName>
</protein>
<evidence type="ECO:0000313" key="2">
    <source>
        <dbReference type="Proteomes" id="UP000053599"/>
    </source>
</evidence>
<proteinExistence type="predicted"/>
<accession>A0A0D1YXZ7</accession>
<gene>
    <name evidence="1" type="ORF">PV11_07240</name>
</gene>
<sequence>MLNSVIQPKEGRGGTIELHVNFFVVASANYVGKPSTDMGENAGELLNYTASLRNLDQERILTIRVSYPDVDKRETFWTISTSLLSMEKTALMLHTIQLGQVALMSSTQSNTTLTSFIHNAARRNSRQVPIAASAVWIGTLHAPSSNVSSMTPTPRLSRLQMQVDDTFAAFLDDVEVEIVDNEYSA</sequence>
<dbReference type="EMBL" id="KN846953">
    <property type="protein sequence ID" value="KIV79693.1"/>
    <property type="molecule type" value="Genomic_DNA"/>
</dbReference>
<dbReference type="Proteomes" id="UP000053599">
    <property type="component" value="Unassembled WGS sequence"/>
</dbReference>
<name>A0A0D1YXZ7_9EURO</name>